<dbReference type="InterPro" id="IPR048940">
    <property type="entry name" value="ATG5_HBR"/>
</dbReference>
<dbReference type="InterPro" id="IPR042527">
    <property type="entry name" value="Atg5_UblA_dom_sf"/>
</dbReference>
<feature type="domain" description="Autophagy protein ATG5 alpha-helical bundle region" evidence="8">
    <location>
        <begin position="121"/>
        <end position="176"/>
    </location>
</feature>
<proteinExistence type="inferred from homology"/>
<dbReference type="RefSeq" id="XP_014667215.1">
    <property type="nucleotide sequence ID" value="XM_014811729.1"/>
</dbReference>
<keyword evidence="4 6" id="KW-0832">Ubl conjugation</keyword>
<evidence type="ECO:0000256" key="2">
    <source>
        <dbReference type="ARBA" id="ARBA00006910"/>
    </source>
</evidence>
<dbReference type="InterPro" id="IPR048939">
    <property type="entry name" value="ATG5_UblA"/>
</dbReference>
<keyword evidence="6" id="KW-0472">Membrane</keyword>
<reference evidence="11 12" key="1">
    <citation type="submission" date="2025-05" db="UniProtKB">
        <authorList>
            <consortium name="RefSeq"/>
        </authorList>
    </citation>
    <scope>IDENTIFICATION</scope>
</reference>
<evidence type="ECO:0000256" key="3">
    <source>
        <dbReference type="ARBA" id="ARBA00022499"/>
    </source>
</evidence>
<name>A0ABM1E4U4_PRICU</name>
<dbReference type="Pfam" id="PF04106">
    <property type="entry name" value="ATG5_UblB"/>
    <property type="match status" value="1"/>
</dbReference>
<feature type="domain" description="Autophagy protein ATG5 UblA" evidence="9">
    <location>
        <begin position="11"/>
        <end position="106"/>
    </location>
</feature>
<comment type="subunit">
    <text evidence="6">Conjugated with ATG12.</text>
</comment>
<evidence type="ECO:0000256" key="4">
    <source>
        <dbReference type="ARBA" id="ARBA00022843"/>
    </source>
</evidence>
<comment type="subcellular location">
    <subcellularLocation>
        <location evidence="1 6">Preautophagosomal structure membrane</location>
        <topology evidence="1 6">Peripheral membrane protein</topology>
    </subcellularLocation>
</comment>
<evidence type="ECO:0000259" key="9">
    <source>
        <dbReference type="Pfam" id="PF20638"/>
    </source>
</evidence>
<protein>
    <recommendedName>
        <fullName evidence="6">Autophagy protein 5</fullName>
    </recommendedName>
</protein>
<sequence length="274" mass="32189">MIEDRQILRDIWDGRIPVCFTLSQDEYTSPDQPDVYYLLVPRLSYFPIVSDKVVRFFSQYVQPDTQGEMWLEFQGQPLKWHYPIGVLYDLYAADQDQLPWNVIVHFQKFPESELLRCGSRDAVESHFIATVKEADALKHRGVVMSGMQKRDHKQLWSGLRDDKFEEFWTINRRLMEQTVENQFRSIPFRIYQIEQPLIQKLFQPLHEDGKPATLKELLEQMLPSVLTPQPNNGGSRVLIQGIEPPLETPLVWLSEYMSHPDNFLHICITSRSLP</sequence>
<comment type="similarity">
    <text evidence="2 6">Belongs to the ATG5 family.</text>
</comment>
<evidence type="ECO:0000256" key="6">
    <source>
        <dbReference type="RuleBase" id="RU361202"/>
    </source>
</evidence>
<evidence type="ECO:0000313" key="12">
    <source>
        <dbReference type="RefSeq" id="XP_014667214.1"/>
    </source>
</evidence>
<dbReference type="Proteomes" id="UP000695022">
    <property type="component" value="Unplaced"/>
</dbReference>
<evidence type="ECO:0000256" key="5">
    <source>
        <dbReference type="ARBA" id="ARBA00023006"/>
    </source>
</evidence>
<dbReference type="Pfam" id="PF20638">
    <property type="entry name" value="ATG5_UblA"/>
    <property type="match status" value="1"/>
</dbReference>
<organism evidence="10 13">
    <name type="scientific">Priapulus caudatus</name>
    <name type="common">Priapulid worm</name>
    <dbReference type="NCBI Taxonomy" id="37621"/>
    <lineage>
        <taxon>Eukaryota</taxon>
        <taxon>Metazoa</taxon>
        <taxon>Ecdysozoa</taxon>
        <taxon>Scalidophora</taxon>
        <taxon>Priapulida</taxon>
        <taxon>Priapulimorpha</taxon>
        <taxon>Priapulimorphida</taxon>
        <taxon>Priapulidae</taxon>
        <taxon>Priapulus</taxon>
    </lineage>
</organism>
<feature type="domain" description="Autophagy protein ATG5 UblB" evidence="7">
    <location>
        <begin position="185"/>
        <end position="268"/>
    </location>
</feature>
<evidence type="ECO:0000313" key="13">
    <source>
        <dbReference type="RefSeq" id="XP_014667215.1"/>
    </source>
</evidence>
<dbReference type="Pfam" id="PF20637">
    <property type="entry name" value="ATG5_HBR"/>
    <property type="match status" value="1"/>
</dbReference>
<dbReference type="InterPro" id="IPR042526">
    <property type="entry name" value="Atg5_HR"/>
</dbReference>
<dbReference type="Gene3D" id="3.10.20.90">
    <property type="entry name" value="Phosphatidylinositol 3-kinase Catalytic Subunit, Chain A, domain 1"/>
    <property type="match status" value="1"/>
</dbReference>
<dbReference type="PANTHER" id="PTHR13040">
    <property type="entry name" value="AUTOPHAGY PROTEIN 5"/>
    <property type="match status" value="1"/>
</dbReference>
<gene>
    <name evidence="11 12 13" type="primary">LOC106808842</name>
</gene>
<dbReference type="Gene3D" id="1.10.246.190">
    <property type="entry name" value="Autophagy protein Apg5, helix rich domain"/>
    <property type="match status" value="1"/>
</dbReference>
<evidence type="ECO:0000259" key="8">
    <source>
        <dbReference type="Pfam" id="PF20637"/>
    </source>
</evidence>
<accession>A0ABM1E4U4</accession>
<keyword evidence="10" id="KW-1185">Reference proteome</keyword>
<keyword evidence="3 6" id="KW-1017">Isopeptide bond</keyword>
<dbReference type="Gene3D" id="3.10.20.620">
    <property type="match status" value="1"/>
</dbReference>
<dbReference type="InterPro" id="IPR048318">
    <property type="entry name" value="ATG5_UblB"/>
</dbReference>
<dbReference type="InterPro" id="IPR007239">
    <property type="entry name" value="Atg5"/>
</dbReference>
<dbReference type="GeneID" id="106808842"/>
<comment type="function">
    <text evidence="6">Involved in autophagic vesicle formation.</text>
</comment>
<evidence type="ECO:0000313" key="10">
    <source>
        <dbReference type="Proteomes" id="UP000695022"/>
    </source>
</evidence>
<evidence type="ECO:0000256" key="1">
    <source>
        <dbReference type="ARBA" id="ARBA00004623"/>
    </source>
</evidence>
<evidence type="ECO:0000313" key="11">
    <source>
        <dbReference type="RefSeq" id="XP_014667213.1"/>
    </source>
</evidence>
<evidence type="ECO:0000259" key="7">
    <source>
        <dbReference type="Pfam" id="PF04106"/>
    </source>
</evidence>
<keyword evidence="5 6" id="KW-0072">Autophagy</keyword>
<dbReference type="RefSeq" id="XP_014667213.1">
    <property type="nucleotide sequence ID" value="XM_014811727.1"/>
</dbReference>
<dbReference type="RefSeq" id="XP_014667214.1">
    <property type="nucleotide sequence ID" value="XM_014811728.1"/>
</dbReference>
<dbReference type="PANTHER" id="PTHR13040:SF2">
    <property type="entry name" value="AUTOPHAGY PROTEIN 5"/>
    <property type="match status" value="1"/>
</dbReference>